<reference evidence="2 3" key="1">
    <citation type="submission" date="2019-06" db="EMBL/GenBank/DDBJ databases">
        <title>New taxonomy in bacterial strain CC-CFT640, isolated from vineyard.</title>
        <authorList>
            <person name="Lin S.-Y."/>
            <person name="Tsai C.-F."/>
            <person name="Young C.-C."/>
        </authorList>
    </citation>
    <scope>NUCLEOTIDE SEQUENCE [LARGE SCALE GENOMIC DNA]</scope>
    <source>
        <strain evidence="2 3">CC-CFT640</strain>
    </source>
</reference>
<dbReference type="Proteomes" id="UP000321638">
    <property type="component" value="Unassembled WGS sequence"/>
</dbReference>
<sequence length="259" mass="27959">MNDSAATGPEKTVTACLVIIGNEILSGRTRDANLPFLAIELNKIGVRLMECRVIPDVEDVIVDTINAVRRRFDYVFTTGGIGPTHDDITADAIAKAFGVGISENAEAVDRLTRYYADPALFTAPRRRMARIPHGASLVDNPVSVAPGFRMENVFTFAGVPMIVEGMFHAMKHVLVGGRPLISRTIRCSQPEGFIAEKLGAVQDHHPDTEIGSYPAFRQGKPSVSLIVRGTDPAKVQAAIDDLLAALTTLDAEPEEIPVT</sequence>
<dbReference type="Pfam" id="PF24102">
    <property type="entry name" value="FLAD1_M"/>
    <property type="match status" value="1"/>
</dbReference>
<dbReference type="InterPro" id="IPR001453">
    <property type="entry name" value="MoaB/Mog_dom"/>
</dbReference>
<dbReference type="SMART" id="SM00852">
    <property type="entry name" value="MoCF_biosynth"/>
    <property type="match status" value="1"/>
</dbReference>
<dbReference type="InterPro" id="IPR036425">
    <property type="entry name" value="MoaB/Mog-like_dom_sf"/>
</dbReference>
<proteinExistence type="predicted"/>
<dbReference type="PANTHER" id="PTHR13939">
    <property type="entry name" value="NICOTINAMIDE-NUCLEOTIDE AMIDOHYDROLASE PNCC"/>
    <property type="match status" value="1"/>
</dbReference>
<dbReference type="InterPro" id="IPR050101">
    <property type="entry name" value="CinA"/>
</dbReference>
<dbReference type="PANTHER" id="PTHR13939:SF0">
    <property type="entry name" value="NMN AMIDOHYDROLASE-LIKE PROTEIN YFAY"/>
    <property type="match status" value="1"/>
</dbReference>
<dbReference type="Gene3D" id="3.40.980.10">
    <property type="entry name" value="MoaB/Mog-like domain"/>
    <property type="match status" value="1"/>
</dbReference>
<dbReference type="EMBL" id="VDUZ01000063">
    <property type="protein sequence ID" value="TXL70231.1"/>
    <property type="molecule type" value="Genomic_DNA"/>
</dbReference>
<evidence type="ECO:0000259" key="1">
    <source>
        <dbReference type="SMART" id="SM00852"/>
    </source>
</evidence>
<feature type="domain" description="MoaB/Mog" evidence="1">
    <location>
        <begin position="16"/>
        <end position="177"/>
    </location>
</feature>
<evidence type="ECO:0000313" key="2">
    <source>
        <dbReference type="EMBL" id="TXL70231.1"/>
    </source>
</evidence>
<dbReference type="Pfam" id="PF00994">
    <property type="entry name" value="MoCF_biosynth"/>
    <property type="match status" value="1"/>
</dbReference>
<dbReference type="CDD" id="cd00885">
    <property type="entry name" value="cinA"/>
    <property type="match status" value="1"/>
</dbReference>
<keyword evidence="3" id="KW-1185">Reference proteome</keyword>
<dbReference type="RefSeq" id="WP_147851745.1">
    <property type="nucleotide sequence ID" value="NZ_VDUZ01000063.1"/>
</dbReference>
<dbReference type="SUPFAM" id="SSF53218">
    <property type="entry name" value="Molybdenum cofactor biosynthesis proteins"/>
    <property type="match status" value="1"/>
</dbReference>
<dbReference type="AlphaFoldDB" id="A0A5C8P9W9"/>
<name>A0A5C8P9W9_9HYPH</name>
<comment type="caution">
    <text evidence="2">The sequence shown here is derived from an EMBL/GenBank/DDBJ whole genome shotgun (WGS) entry which is preliminary data.</text>
</comment>
<protein>
    <submittedName>
        <fullName evidence="2">Competence/damage-inducible protein A</fullName>
    </submittedName>
</protein>
<accession>A0A5C8P9W9</accession>
<gene>
    <name evidence="2" type="ORF">FHP25_35465</name>
</gene>
<evidence type="ECO:0000313" key="3">
    <source>
        <dbReference type="Proteomes" id="UP000321638"/>
    </source>
</evidence>
<dbReference type="OrthoDB" id="9801454at2"/>
<organism evidence="2 3">
    <name type="scientific">Vineibacter terrae</name>
    <dbReference type="NCBI Taxonomy" id="2586908"/>
    <lineage>
        <taxon>Bacteria</taxon>
        <taxon>Pseudomonadati</taxon>
        <taxon>Pseudomonadota</taxon>
        <taxon>Alphaproteobacteria</taxon>
        <taxon>Hyphomicrobiales</taxon>
        <taxon>Vineibacter</taxon>
    </lineage>
</organism>
<dbReference type="InterPro" id="IPR056596">
    <property type="entry name" value="FLAD1_M"/>
</dbReference>